<dbReference type="RefSeq" id="WP_084328078.1">
    <property type="nucleotide sequence ID" value="NZ_AWSA01000015.1"/>
</dbReference>
<evidence type="ECO:0000256" key="1">
    <source>
        <dbReference type="SAM" id="Phobius"/>
    </source>
</evidence>
<dbReference type="AlphaFoldDB" id="W9G7H2"/>
<reference evidence="3 4" key="1">
    <citation type="submission" date="2013-08" db="EMBL/GenBank/DDBJ databases">
        <title>Intrasporangium oryzae NRRL B-24470.</title>
        <authorList>
            <person name="Liu H."/>
            <person name="Wang G."/>
        </authorList>
    </citation>
    <scope>NUCLEOTIDE SEQUENCE [LARGE SCALE GENOMIC DNA]</scope>
    <source>
        <strain evidence="3 4">NRRL B-24470</strain>
    </source>
</reference>
<keyword evidence="1" id="KW-1133">Transmembrane helix</keyword>
<dbReference type="EMBL" id="AWSA01000015">
    <property type="protein sequence ID" value="EWT01980.1"/>
    <property type="molecule type" value="Genomic_DNA"/>
</dbReference>
<evidence type="ECO:0000313" key="4">
    <source>
        <dbReference type="Proteomes" id="UP000019489"/>
    </source>
</evidence>
<feature type="domain" description="TIR" evidence="2">
    <location>
        <begin position="1"/>
        <end position="132"/>
    </location>
</feature>
<dbReference type="PATRIC" id="fig|1386089.3.peg.1765"/>
<gene>
    <name evidence="3" type="ORF">N865_20480</name>
</gene>
<dbReference type="GO" id="GO:0007165">
    <property type="term" value="P:signal transduction"/>
    <property type="evidence" value="ECO:0007669"/>
    <property type="project" value="InterPro"/>
</dbReference>
<evidence type="ECO:0000259" key="2">
    <source>
        <dbReference type="PROSITE" id="PS50104"/>
    </source>
</evidence>
<dbReference type="Gene3D" id="2.60.120.200">
    <property type="match status" value="1"/>
</dbReference>
<dbReference type="Pfam" id="PF13676">
    <property type="entry name" value="TIR_2"/>
    <property type="match status" value="1"/>
</dbReference>
<dbReference type="OrthoDB" id="7285215at2"/>
<dbReference type="InterPro" id="IPR035897">
    <property type="entry name" value="Toll_tir_struct_dom_sf"/>
</dbReference>
<dbReference type="Proteomes" id="UP000019489">
    <property type="component" value="Unassembled WGS sequence"/>
</dbReference>
<dbReference type="InterPro" id="IPR000157">
    <property type="entry name" value="TIR_dom"/>
</dbReference>
<protein>
    <recommendedName>
        <fullName evidence="2">TIR domain-containing protein</fullName>
    </recommendedName>
</protein>
<dbReference type="STRING" id="1386089.N865_20480"/>
<dbReference type="Gene3D" id="3.40.50.10140">
    <property type="entry name" value="Toll/interleukin-1 receptor homology (TIR) domain"/>
    <property type="match status" value="1"/>
</dbReference>
<dbReference type="SUPFAM" id="SSF52200">
    <property type="entry name" value="Toll/Interleukin receptor TIR domain"/>
    <property type="match status" value="1"/>
</dbReference>
<keyword evidence="4" id="KW-1185">Reference proteome</keyword>
<dbReference type="PROSITE" id="PS50104">
    <property type="entry name" value="TIR"/>
    <property type="match status" value="1"/>
</dbReference>
<keyword evidence="1" id="KW-0812">Transmembrane</keyword>
<keyword evidence="1" id="KW-0472">Membrane</keyword>
<organism evidence="3 4">
    <name type="scientific">Intrasporangium oryzae NRRL B-24470</name>
    <dbReference type="NCBI Taxonomy" id="1386089"/>
    <lineage>
        <taxon>Bacteria</taxon>
        <taxon>Bacillati</taxon>
        <taxon>Actinomycetota</taxon>
        <taxon>Actinomycetes</taxon>
        <taxon>Micrococcales</taxon>
        <taxon>Intrasporangiaceae</taxon>
        <taxon>Intrasporangium</taxon>
    </lineage>
</organism>
<sequence>MSHDVFICHSSLDRAVANAVCATLEAKRIRCWIAPRDVVPGREWAASIIEAIHGSKLVILVFSAHSNESQHVHKEIERAVNAGLPVLPFRMEDVTPSPALEYFISDAHWLDALTPPLEKHLDYLAETVQLLLDRQAPLPDAEKPAPPPPPPPGRRRTALWAGLAALAVVLAVVVGVFVIRGGGGAGQAGTPPATTSKTVTSQAASKPFTDEFTKTVDPSWTWLNEKPGAWKVTAPGRLEIVGQQPPPYRNVLLRTAPTGSYSIRLDLALPAAGAGFAGLVLMGDDPSTRLQFGWTEKALLTMTYHNGNIEDDQEMLTADLPVKPGHDAQLLFELKNGSYVTKIYYPAYDTYYDMGQGRLDPSFTKVGLLVYSKAGATVTGSFDRFEIYF</sequence>
<comment type="caution">
    <text evidence="3">The sequence shown here is derived from an EMBL/GenBank/DDBJ whole genome shotgun (WGS) entry which is preliminary data.</text>
</comment>
<proteinExistence type="predicted"/>
<feature type="transmembrane region" description="Helical" evidence="1">
    <location>
        <begin position="158"/>
        <end position="179"/>
    </location>
</feature>
<dbReference type="eggNOG" id="COG2815">
    <property type="taxonomic scope" value="Bacteria"/>
</dbReference>
<accession>W9G7H2</accession>
<evidence type="ECO:0000313" key="3">
    <source>
        <dbReference type="EMBL" id="EWT01980.1"/>
    </source>
</evidence>
<name>W9G7H2_9MICO</name>